<reference evidence="1" key="1">
    <citation type="submission" date="2022-11" db="EMBL/GenBank/DDBJ databases">
        <title>Genome Sequence of Boeremia exigua.</title>
        <authorList>
            <person name="Buettner E."/>
        </authorList>
    </citation>
    <scope>NUCLEOTIDE SEQUENCE</scope>
    <source>
        <strain evidence="1">CU02</strain>
    </source>
</reference>
<gene>
    <name evidence="1" type="ORF">OPT61_g837</name>
</gene>
<evidence type="ECO:0000313" key="1">
    <source>
        <dbReference type="EMBL" id="KAJ8118129.1"/>
    </source>
</evidence>
<dbReference type="EMBL" id="JAPHNI010000029">
    <property type="protein sequence ID" value="KAJ8118129.1"/>
    <property type="molecule type" value="Genomic_DNA"/>
</dbReference>
<comment type="caution">
    <text evidence="1">The sequence shown here is derived from an EMBL/GenBank/DDBJ whole genome shotgun (WGS) entry which is preliminary data.</text>
</comment>
<name>A0ACC2ISF1_9PLEO</name>
<dbReference type="Proteomes" id="UP001153331">
    <property type="component" value="Unassembled WGS sequence"/>
</dbReference>
<accession>A0ACC2ISF1</accession>
<protein>
    <submittedName>
        <fullName evidence="1">Uncharacterized protein</fullName>
    </submittedName>
</protein>
<sequence>MELLPSTARGYSGRETVRVELGMTDSLDLKQIREHIRQSGGPVLKTVGRLKTYLQDTLSSSKAIWTLCFLMLPASPALKHEYCAEATHWTSETQLLEIEARVIDIYVGHTRSGLRKSQVLFKLTEDTIQTLLDYHEHVYLAEMVSKYGLTSSDRDKATTEYRQGLETFHFRPPIEVFNGMEFDGTGELLQGRSEDVKERLLEVLHRPTLHFSHPSITIRPALTNNCLEMDQSSQCQFHFQQHVVRTVSTSIIETSTDYIHPGVLPYSGLDSDLFSTAEPMMATVSPGIIPPNQAQKITADSLASNGSSRIQKASSLFQMFPLPSMIAKQRHSERLGLYTLPQHELATMQTSWVM</sequence>
<evidence type="ECO:0000313" key="2">
    <source>
        <dbReference type="Proteomes" id="UP001153331"/>
    </source>
</evidence>
<keyword evidence="2" id="KW-1185">Reference proteome</keyword>
<proteinExistence type="predicted"/>
<organism evidence="1 2">
    <name type="scientific">Boeremia exigua</name>
    <dbReference type="NCBI Taxonomy" id="749465"/>
    <lineage>
        <taxon>Eukaryota</taxon>
        <taxon>Fungi</taxon>
        <taxon>Dikarya</taxon>
        <taxon>Ascomycota</taxon>
        <taxon>Pezizomycotina</taxon>
        <taxon>Dothideomycetes</taxon>
        <taxon>Pleosporomycetidae</taxon>
        <taxon>Pleosporales</taxon>
        <taxon>Pleosporineae</taxon>
        <taxon>Didymellaceae</taxon>
        <taxon>Boeremia</taxon>
    </lineage>
</organism>